<name>A0A370I4S9_9NOCA</name>
<organism evidence="1 2">
    <name type="scientific">Nocardia pseudobrasiliensis</name>
    <dbReference type="NCBI Taxonomy" id="45979"/>
    <lineage>
        <taxon>Bacteria</taxon>
        <taxon>Bacillati</taxon>
        <taxon>Actinomycetota</taxon>
        <taxon>Actinomycetes</taxon>
        <taxon>Mycobacteriales</taxon>
        <taxon>Nocardiaceae</taxon>
        <taxon>Nocardia</taxon>
    </lineage>
</organism>
<proteinExistence type="predicted"/>
<keyword evidence="2" id="KW-1185">Reference proteome</keyword>
<protein>
    <submittedName>
        <fullName evidence="1">Uncharacterized protein</fullName>
    </submittedName>
</protein>
<sequence length="47" mass="5448">MHLLDTEILHEDITQILDRAIPSDEPTQSAMHRLRTLLDSGIRLRPE</sequence>
<comment type="caution">
    <text evidence="1">The sequence shown here is derived from an EMBL/GenBank/DDBJ whole genome shotgun (WGS) entry which is preliminary data.</text>
</comment>
<dbReference type="AlphaFoldDB" id="A0A370I4S9"/>
<gene>
    <name evidence="1" type="ORF">DFR76_10537</name>
</gene>
<dbReference type="Proteomes" id="UP000254869">
    <property type="component" value="Unassembled WGS sequence"/>
</dbReference>
<accession>A0A370I4S9</accession>
<reference evidence="1 2" key="1">
    <citation type="submission" date="2018-07" db="EMBL/GenBank/DDBJ databases">
        <title>Genomic Encyclopedia of Type Strains, Phase IV (KMG-IV): sequencing the most valuable type-strain genomes for metagenomic binning, comparative biology and taxonomic classification.</title>
        <authorList>
            <person name="Goeker M."/>
        </authorList>
    </citation>
    <scope>NUCLEOTIDE SEQUENCE [LARGE SCALE GENOMIC DNA]</scope>
    <source>
        <strain evidence="1 2">DSM 44290</strain>
    </source>
</reference>
<dbReference type="RefSeq" id="WP_156524926.1">
    <property type="nucleotide sequence ID" value="NZ_QQBC01000005.1"/>
</dbReference>
<dbReference type="EMBL" id="QQBC01000005">
    <property type="protein sequence ID" value="RDI65722.1"/>
    <property type="molecule type" value="Genomic_DNA"/>
</dbReference>
<evidence type="ECO:0000313" key="1">
    <source>
        <dbReference type="EMBL" id="RDI65722.1"/>
    </source>
</evidence>
<evidence type="ECO:0000313" key="2">
    <source>
        <dbReference type="Proteomes" id="UP000254869"/>
    </source>
</evidence>
<dbReference type="STRING" id="1210086.GCA_001613105_04086"/>